<dbReference type="Gramene" id="KCW50441">
    <property type="protein sequence ID" value="KCW50441"/>
    <property type="gene ID" value="EUGRSUZ_J00180"/>
</dbReference>
<evidence type="ECO:0000256" key="1">
    <source>
        <dbReference type="ARBA" id="ARBA00004374"/>
    </source>
</evidence>
<dbReference type="InterPro" id="IPR000184">
    <property type="entry name" value="Bac_surfAg_D15"/>
</dbReference>
<evidence type="ECO:0000256" key="6">
    <source>
        <dbReference type="ARBA" id="ARBA00023136"/>
    </source>
</evidence>
<accession>A0A059A8P7</accession>
<feature type="domain" description="POTRA" evidence="10">
    <location>
        <begin position="88"/>
        <end position="164"/>
    </location>
</feature>
<keyword evidence="5" id="KW-0934">Plastid</keyword>
<keyword evidence="5" id="KW-1002">Plastid outer membrane</keyword>
<dbReference type="EMBL" id="KK198762">
    <property type="protein sequence ID" value="KCW50441.1"/>
    <property type="molecule type" value="Genomic_DNA"/>
</dbReference>
<dbReference type="OMA" id="SGIWRQI"/>
<comment type="subcellular location">
    <subcellularLocation>
        <location evidence="1">Mitochondrion outer membrane</location>
        <topology evidence="1">Multi-pass membrane protein</topology>
    </subcellularLocation>
    <subcellularLocation>
        <location evidence="7">Plastid</location>
        <location evidence="7">Chloroplast outer membrane</location>
    </subcellularLocation>
</comment>
<dbReference type="eggNOG" id="KOG2602">
    <property type="taxonomic scope" value="Eukaryota"/>
</dbReference>
<dbReference type="KEGG" id="egr:104421050"/>
<keyword evidence="6" id="KW-0472">Membrane</keyword>
<dbReference type="InterPro" id="IPR039910">
    <property type="entry name" value="D15-like"/>
</dbReference>
<sequence>MANPDSDSPDSASQAPNDAYRPERPVEEEDEEDEMDESDDDDGGDEDDELERRAPPPPPRSQEDRLRAHRARLNNLSQKLSSESVPIRVHDVLIKGNAKTRDWVIEAELEDLKKAASLQELLQAASVANFRLQQLGIFQSVNIVLDSGPKELPGTANVVVNVVEAANPLSGEIGYYTKPEARSSTLEGVLKLKNLLGYGDLWDGSFAYGWNQTSELSAGVYIPRIKSLLAPLSARVFLVSQDWLKYSSYNEQSLGLSLGLVSTRNHDLAYNLTWRTLTDPSQMSAGSIRRQLGHGLISSLKYSFRFDRRNSPIRPTRGYAFLSTSQIGGLTPDPRSARFIRQELDLRYALPLGFYHAAINVGISSGVIFPWGCGFLQKPSPLPERFFMGGNTSPFYSLGGPTSLLGFRTRGMGPTEPRRQTGNDDLERDYVGGDLALTTFADLSFDLPFSWCQKSGIYGHVFACAGNLAKLTQNEFRNFSFQNFLKSCRSSVGAGIVVPTSIVRVEVNYCYVLKQYEFDRGKTGLRVSFSST</sequence>
<dbReference type="FunFam" id="3.10.20.310:FF:000016">
    <property type="entry name" value="Outer membrane OMP85 family protein"/>
    <property type="match status" value="1"/>
</dbReference>
<protein>
    <recommendedName>
        <fullName evidence="12">POTRA domain-containing protein</fullName>
    </recommendedName>
</protein>
<evidence type="ECO:0000256" key="2">
    <source>
        <dbReference type="ARBA" id="ARBA00010913"/>
    </source>
</evidence>
<evidence type="ECO:0000256" key="5">
    <source>
        <dbReference type="ARBA" id="ARBA00022805"/>
    </source>
</evidence>
<dbReference type="STRING" id="71139.A0A059A8P7"/>
<evidence type="ECO:0000259" key="9">
    <source>
        <dbReference type="Pfam" id="PF01103"/>
    </source>
</evidence>
<dbReference type="Pfam" id="PF01103">
    <property type="entry name" value="Omp85"/>
    <property type="match status" value="1"/>
</dbReference>
<keyword evidence="4" id="KW-0812">Transmembrane</keyword>
<dbReference type="Gramene" id="KCW50442">
    <property type="protein sequence ID" value="KCW50442"/>
    <property type="gene ID" value="EUGRSUZ_J00180"/>
</dbReference>
<name>A0A059A8P7_EUCGR</name>
<evidence type="ECO:0000256" key="8">
    <source>
        <dbReference type="SAM" id="MobiDB-lite"/>
    </source>
</evidence>
<evidence type="ECO:0008006" key="12">
    <source>
        <dbReference type="Google" id="ProtNLM"/>
    </source>
</evidence>
<proteinExistence type="inferred from homology"/>
<comment type="similarity">
    <text evidence="2">Belongs to the SAM50/omp85 family.</text>
</comment>
<dbReference type="AlphaFoldDB" id="A0A059A8P7"/>
<evidence type="ECO:0000256" key="7">
    <source>
        <dbReference type="ARBA" id="ARBA00024013"/>
    </source>
</evidence>
<evidence type="ECO:0000259" key="10">
    <source>
        <dbReference type="Pfam" id="PF07244"/>
    </source>
</evidence>
<dbReference type="PANTHER" id="PTHR12815:SF18">
    <property type="entry name" value="SORTING AND ASSEMBLY MACHINERY COMPONENT 50 HOMOLOG"/>
    <property type="match status" value="1"/>
</dbReference>
<evidence type="ECO:0000256" key="4">
    <source>
        <dbReference type="ARBA" id="ARBA00022692"/>
    </source>
</evidence>
<keyword evidence="3" id="KW-1134">Transmembrane beta strand</keyword>
<evidence type="ECO:0000313" key="11">
    <source>
        <dbReference type="EMBL" id="KCW50442.1"/>
    </source>
</evidence>
<dbReference type="OrthoDB" id="1724197at2759"/>
<dbReference type="InterPro" id="IPR010827">
    <property type="entry name" value="BamA/TamA_POTRA"/>
</dbReference>
<feature type="domain" description="Bacterial surface antigen (D15)" evidence="9">
    <location>
        <begin position="194"/>
        <end position="529"/>
    </location>
</feature>
<dbReference type="GO" id="GO:0009707">
    <property type="term" value="C:chloroplast outer membrane"/>
    <property type="evidence" value="ECO:0007669"/>
    <property type="project" value="UniProtKB-SubCell"/>
</dbReference>
<dbReference type="Gene3D" id="2.40.160.50">
    <property type="entry name" value="membrane protein fhac: a member of the omp85/tpsb transporter family"/>
    <property type="match status" value="1"/>
</dbReference>
<dbReference type="EMBL" id="KK198762">
    <property type="protein sequence ID" value="KCW50442.1"/>
    <property type="molecule type" value="Genomic_DNA"/>
</dbReference>
<dbReference type="PANTHER" id="PTHR12815">
    <property type="entry name" value="SORTING AND ASSEMBLY MACHINERY SAMM50 PROTEIN FAMILY MEMBER"/>
    <property type="match status" value="1"/>
</dbReference>
<gene>
    <name evidence="11" type="ORF">EUGRSUZ_J00180</name>
</gene>
<dbReference type="GO" id="GO:0005741">
    <property type="term" value="C:mitochondrial outer membrane"/>
    <property type="evidence" value="ECO:0007669"/>
    <property type="project" value="UniProtKB-SubCell"/>
</dbReference>
<feature type="region of interest" description="Disordered" evidence="8">
    <location>
        <begin position="1"/>
        <end position="66"/>
    </location>
</feature>
<evidence type="ECO:0000256" key="3">
    <source>
        <dbReference type="ARBA" id="ARBA00022452"/>
    </source>
</evidence>
<dbReference type="Pfam" id="PF07244">
    <property type="entry name" value="POTRA"/>
    <property type="match status" value="1"/>
</dbReference>
<feature type="compositionally biased region" description="Low complexity" evidence="8">
    <location>
        <begin position="1"/>
        <end position="19"/>
    </location>
</feature>
<organism evidence="11">
    <name type="scientific">Eucalyptus grandis</name>
    <name type="common">Flooded gum</name>
    <dbReference type="NCBI Taxonomy" id="71139"/>
    <lineage>
        <taxon>Eukaryota</taxon>
        <taxon>Viridiplantae</taxon>
        <taxon>Streptophyta</taxon>
        <taxon>Embryophyta</taxon>
        <taxon>Tracheophyta</taxon>
        <taxon>Spermatophyta</taxon>
        <taxon>Magnoliopsida</taxon>
        <taxon>eudicotyledons</taxon>
        <taxon>Gunneridae</taxon>
        <taxon>Pentapetalae</taxon>
        <taxon>rosids</taxon>
        <taxon>malvids</taxon>
        <taxon>Myrtales</taxon>
        <taxon>Myrtaceae</taxon>
        <taxon>Myrtoideae</taxon>
        <taxon>Eucalypteae</taxon>
        <taxon>Eucalyptus</taxon>
    </lineage>
</organism>
<dbReference type="Gene3D" id="3.10.20.310">
    <property type="entry name" value="membrane protein fhac"/>
    <property type="match status" value="1"/>
</dbReference>
<feature type="compositionally biased region" description="Acidic residues" evidence="8">
    <location>
        <begin position="26"/>
        <end position="49"/>
    </location>
</feature>
<reference evidence="11" key="1">
    <citation type="submission" date="2013-07" db="EMBL/GenBank/DDBJ databases">
        <title>The genome of Eucalyptus grandis.</title>
        <authorList>
            <person name="Schmutz J."/>
            <person name="Hayes R."/>
            <person name="Myburg A."/>
            <person name="Tuskan G."/>
            <person name="Grattapaglia D."/>
            <person name="Rokhsar D.S."/>
        </authorList>
    </citation>
    <scope>NUCLEOTIDE SEQUENCE</scope>
    <source>
        <tissue evidence="11">Leaf extractions</tissue>
    </source>
</reference>
<dbReference type="FunFam" id="2.40.160.50:FF:000005">
    <property type="entry name" value="Outer membrane OMP85 family protein"/>
    <property type="match status" value="1"/>
</dbReference>
<dbReference type="FunCoup" id="A0A059A8P7">
    <property type="interactions" value="3812"/>
</dbReference>